<keyword evidence="1 4" id="KW-0479">Metal-binding</keyword>
<keyword evidence="3 4" id="KW-0862">Zinc</keyword>
<dbReference type="PROSITE" id="PS50103">
    <property type="entry name" value="ZF_C3H1"/>
    <property type="match status" value="1"/>
</dbReference>
<proteinExistence type="predicted"/>
<feature type="compositionally biased region" description="Polar residues" evidence="5">
    <location>
        <begin position="183"/>
        <end position="192"/>
    </location>
</feature>
<feature type="region of interest" description="Disordered" evidence="5">
    <location>
        <begin position="1372"/>
        <end position="1446"/>
    </location>
</feature>
<feature type="compositionally biased region" description="Low complexity" evidence="5">
    <location>
        <begin position="1124"/>
        <end position="1142"/>
    </location>
</feature>
<protein>
    <recommendedName>
        <fullName evidence="6">C3H1-type domain-containing protein</fullName>
    </recommendedName>
</protein>
<feature type="compositionally biased region" description="Low complexity" evidence="5">
    <location>
        <begin position="297"/>
        <end position="312"/>
    </location>
</feature>
<feature type="compositionally biased region" description="Pro residues" evidence="5">
    <location>
        <begin position="1049"/>
        <end position="1059"/>
    </location>
</feature>
<dbReference type="SUPFAM" id="SSF90229">
    <property type="entry name" value="CCCH zinc finger"/>
    <property type="match status" value="1"/>
</dbReference>
<feature type="region of interest" description="Disordered" evidence="5">
    <location>
        <begin position="1120"/>
        <end position="1144"/>
    </location>
</feature>
<reference evidence="7 8" key="1">
    <citation type="journal article" date="2021" name="Nat. Commun.">
        <title>Genetic determinants of endophytism in the Arabidopsis root mycobiome.</title>
        <authorList>
            <person name="Mesny F."/>
            <person name="Miyauchi S."/>
            <person name="Thiergart T."/>
            <person name="Pickel B."/>
            <person name="Atanasova L."/>
            <person name="Karlsson M."/>
            <person name="Huettel B."/>
            <person name="Barry K.W."/>
            <person name="Haridas S."/>
            <person name="Chen C."/>
            <person name="Bauer D."/>
            <person name="Andreopoulos W."/>
            <person name="Pangilinan J."/>
            <person name="LaButti K."/>
            <person name="Riley R."/>
            <person name="Lipzen A."/>
            <person name="Clum A."/>
            <person name="Drula E."/>
            <person name="Henrissat B."/>
            <person name="Kohler A."/>
            <person name="Grigoriev I.V."/>
            <person name="Martin F.M."/>
            <person name="Hacquard S."/>
        </authorList>
    </citation>
    <scope>NUCLEOTIDE SEQUENCE [LARGE SCALE GENOMIC DNA]</scope>
    <source>
        <strain evidence="7 8">MPI-CAGE-CH-0241</strain>
    </source>
</reference>
<feature type="region of interest" description="Disordered" evidence="5">
    <location>
        <begin position="1044"/>
        <end position="1067"/>
    </location>
</feature>
<feature type="region of interest" description="Disordered" evidence="5">
    <location>
        <begin position="749"/>
        <end position="782"/>
    </location>
</feature>
<feature type="compositionally biased region" description="Basic residues" evidence="5">
    <location>
        <begin position="919"/>
        <end position="928"/>
    </location>
</feature>
<feature type="region of interest" description="Disordered" evidence="5">
    <location>
        <begin position="168"/>
        <end position="275"/>
    </location>
</feature>
<feature type="region of interest" description="Disordered" evidence="5">
    <location>
        <begin position="944"/>
        <end position="971"/>
    </location>
</feature>
<evidence type="ECO:0000313" key="8">
    <source>
        <dbReference type="Proteomes" id="UP000777438"/>
    </source>
</evidence>
<evidence type="ECO:0000256" key="2">
    <source>
        <dbReference type="ARBA" id="ARBA00022771"/>
    </source>
</evidence>
<sequence length="1466" mass="162092">MQSWSNSSGQTGADEQSHQNQWQSNFAFAGQNGQFDHHQAWSQSMADQTSYSHINPQDATSNFFDSAPAGNAFLTGNLHGSSSSQPNFHTGHDSLALNQQFSQSTPDVIDPAFSDIHSDLYTQQGKLNMDHINQVRNHAHAHAQNFGYSFAQQNEPSYESPIQQFAQPHVMPTQAQQQARQQSHTPVQQFEGLQTPDFGHGHGFSRPPQHSPVPNQQQNYGQNSSFPPPVNGQAPQSQANSQPNYQQSHQQPLQQRHQPQQSFPQPQPRTSTPTQYVAHDSLSFQQPAQGVQNQSFQPPLHQQPVHQQTTHFAANSASPPAVNAQYLQHSVEEAPASQSAATEPAAKKRKRALAKSTPEAHTPEPTAAHADSPLDTGATTNTPTKKIEEIDALAAPTPSPEEAQLVTQFNKRPKAAQAKQPPIKGLPFLVYDASTKLPAPKSYDKLAPLVALPSRTGKAMVPEFGYNLPCEVQGRFSSQYRPSPDKGGLDERRLEAKYLLDEFDRSMRALGKRRPKYTEYPHAFKEQLKSDEASKNKAEKKAKKEQEEVRNKPIRAVSRPTDPAEAAAWDAIGIVHIDQSTSRTSSLIAGRVQQAGDFFIKLRADMNRAKQDLDQAVKDKLPEAEIVRRRQDFEQKKEMVYRALDSTIEHADDAVMDNLGGHQKLVLSLINALIMCIKASDFSGKLPKIVLELFTHFPMTKKIAETTNFETVRKRFADKGDSEVKDLVRDISIKVRKVLKEHDAATGYTGTSAAGRAKSTGKSSSDHSTAKRSRDDESDTRVVKKIAVESGGNSLSKKLAQPKIQLQSASKTTAAKAAAASILPGKSRPVAKSAPKPEAIKSDAKTTAEDKARDVKALSRPETKVPLPKTVSSSSGALSGIASLLDSINAPKAQALATASKDKEDDSSESSETLEEKTKRLRKEARKKLRVSWKPDADLVQVKIFQKEDSEDEGRENNMIRDAGDDRSEGMVLKQRAIVDDEEDDDDIPYQPWIEPTATTFANLAEETRSKNFVTRGGNVHFTTDEQQRIAEREQRELMTLYTSFDDIPPTPKSPPPEPAEGVEGKVHQLPGDDPKFQEVQLRWREAQHGGVDAVLYKAIQRLDGKGNASNKLDTILGRLRGNSSTSQPSSALASISAPSQQKATSMHENIPLLVGQAAEEQILTLLQSELAKNWLDPNPSHSDVWRTYHYSNATIRLYGQVIEAVVRSLDGKPFPATAPPEWIRHDEEKVREWHLAYNKEVTAKKKLAEAEVARADVAARSLGTATANTNGEQGGANAQDWSAYFAQQQQYAPYMALLQQMTEGQQQGQQPGAITGQQQQAQIPDSQLQSILAAINQPTQQAAQAQVPSAASFLNPNDPSYQQYMMLTQMAGQQVPPPPPPPAGDRDRDWDRDRDHLRDRERDRDRDRDRDDHQGGRGDQRDGKRKRGTLPPHKPANKALIGTKPCTFWQQGKCARGDKCTFRHD</sequence>
<dbReference type="InterPro" id="IPR036855">
    <property type="entry name" value="Znf_CCCH_sf"/>
</dbReference>
<feature type="compositionally biased region" description="Low complexity" evidence="5">
    <location>
        <begin position="240"/>
        <end position="275"/>
    </location>
</feature>
<evidence type="ECO:0000256" key="5">
    <source>
        <dbReference type="SAM" id="MobiDB-lite"/>
    </source>
</evidence>
<evidence type="ECO:0000256" key="3">
    <source>
        <dbReference type="ARBA" id="ARBA00022833"/>
    </source>
</evidence>
<dbReference type="EMBL" id="JAGPYM010000037">
    <property type="protein sequence ID" value="KAH6874693.1"/>
    <property type="molecule type" value="Genomic_DNA"/>
</dbReference>
<feature type="compositionally biased region" description="Basic and acidic residues" evidence="5">
    <location>
        <begin position="764"/>
        <end position="782"/>
    </location>
</feature>
<feature type="region of interest" description="Disordered" evidence="5">
    <location>
        <begin position="287"/>
        <end position="312"/>
    </location>
</feature>
<dbReference type="GO" id="GO:0008270">
    <property type="term" value="F:zinc ion binding"/>
    <property type="evidence" value="ECO:0007669"/>
    <property type="project" value="UniProtKB-KW"/>
</dbReference>
<feature type="region of interest" description="Disordered" evidence="5">
    <location>
        <begin position="330"/>
        <end position="382"/>
    </location>
</feature>
<name>A0A9P8VTA5_9HYPO</name>
<keyword evidence="8" id="KW-1185">Reference proteome</keyword>
<feature type="region of interest" description="Disordered" evidence="5">
    <location>
        <begin position="1"/>
        <end position="27"/>
    </location>
</feature>
<comment type="caution">
    <text evidence="7">The sequence shown here is derived from an EMBL/GenBank/DDBJ whole genome shotgun (WGS) entry which is preliminary data.</text>
</comment>
<feature type="region of interest" description="Disordered" evidence="5">
    <location>
        <begin position="525"/>
        <end position="551"/>
    </location>
</feature>
<feature type="region of interest" description="Disordered" evidence="5">
    <location>
        <begin position="826"/>
        <end position="876"/>
    </location>
</feature>
<dbReference type="Pfam" id="PF18044">
    <property type="entry name" value="zf-CCCH_4"/>
    <property type="match status" value="1"/>
</dbReference>
<dbReference type="Proteomes" id="UP000777438">
    <property type="component" value="Unassembled WGS sequence"/>
</dbReference>
<feature type="compositionally biased region" description="Basic and acidic residues" evidence="5">
    <location>
        <begin position="1385"/>
        <end position="1423"/>
    </location>
</feature>
<keyword evidence="2 4" id="KW-0863">Zinc-finger</keyword>
<feature type="domain" description="C3H1-type" evidence="6">
    <location>
        <begin position="1441"/>
        <end position="1466"/>
    </location>
</feature>
<feature type="region of interest" description="Disordered" evidence="5">
    <location>
        <begin position="894"/>
        <end position="928"/>
    </location>
</feature>
<organism evidence="7 8">
    <name type="scientific">Thelonectria olida</name>
    <dbReference type="NCBI Taxonomy" id="1576542"/>
    <lineage>
        <taxon>Eukaryota</taxon>
        <taxon>Fungi</taxon>
        <taxon>Dikarya</taxon>
        <taxon>Ascomycota</taxon>
        <taxon>Pezizomycotina</taxon>
        <taxon>Sordariomycetes</taxon>
        <taxon>Hypocreomycetidae</taxon>
        <taxon>Hypocreales</taxon>
        <taxon>Nectriaceae</taxon>
        <taxon>Thelonectria</taxon>
    </lineage>
</organism>
<feature type="compositionally biased region" description="Basic and acidic residues" evidence="5">
    <location>
        <begin position="838"/>
        <end position="863"/>
    </location>
</feature>
<gene>
    <name evidence="7" type="ORF">B0T10DRAFT_201279</name>
</gene>
<dbReference type="InterPro" id="IPR041367">
    <property type="entry name" value="Znf-CCCH_4"/>
</dbReference>
<feature type="compositionally biased region" description="Polar residues" evidence="5">
    <location>
        <begin position="287"/>
        <end position="296"/>
    </location>
</feature>
<accession>A0A9P8VTA5</accession>
<evidence type="ECO:0000256" key="4">
    <source>
        <dbReference type="PROSITE-ProRule" id="PRU00723"/>
    </source>
</evidence>
<evidence type="ECO:0000313" key="7">
    <source>
        <dbReference type="EMBL" id="KAH6874693.1"/>
    </source>
</evidence>
<evidence type="ECO:0000259" key="6">
    <source>
        <dbReference type="PROSITE" id="PS50103"/>
    </source>
</evidence>
<feature type="zinc finger region" description="C3H1-type" evidence="4">
    <location>
        <begin position="1441"/>
        <end position="1466"/>
    </location>
</feature>
<evidence type="ECO:0000256" key="1">
    <source>
        <dbReference type="ARBA" id="ARBA00022723"/>
    </source>
</evidence>
<feature type="compositionally biased region" description="Polar residues" evidence="5">
    <location>
        <begin position="212"/>
        <end position="225"/>
    </location>
</feature>
<dbReference type="Gene3D" id="4.10.1000.10">
    <property type="entry name" value="Zinc finger, CCCH-type"/>
    <property type="match status" value="1"/>
</dbReference>
<dbReference type="InterPro" id="IPR000571">
    <property type="entry name" value="Znf_CCCH"/>
</dbReference>
<dbReference type="OrthoDB" id="4347at2759"/>
<feature type="compositionally biased region" description="Basic and acidic residues" evidence="5">
    <location>
        <begin position="955"/>
        <end position="969"/>
    </location>
</feature>